<comment type="caution">
    <text evidence="2">The sequence shown here is derived from an EMBL/GenBank/DDBJ whole genome shotgun (WGS) entry which is preliminary data.</text>
</comment>
<dbReference type="STRING" id="307507.A0A2V0PGL0"/>
<proteinExistence type="predicted"/>
<dbReference type="Proteomes" id="UP000247498">
    <property type="component" value="Unassembled WGS sequence"/>
</dbReference>
<evidence type="ECO:0000256" key="1">
    <source>
        <dbReference type="SAM" id="MobiDB-lite"/>
    </source>
</evidence>
<feature type="compositionally biased region" description="Polar residues" evidence="1">
    <location>
        <begin position="176"/>
        <end position="190"/>
    </location>
</feature>
<gene>
    <name evidence="2" type="ORF">Rsub_09407</name>
</gene>
<dbReference type="AlphaFoldDB" id="A0A2V0PGL0"/>
<feature type="compositionally biased region" description="Gly residues" evidence="1">
    <location>
        <begin position="349"/>
        <end position="358"/>
    </location>
</feature>
<feature type="compositionally biased region" description="Low complexity" evidence="1">
    <location>
        <begin position="316"/>
        <end position="329"/>
    </location>
</feature>
<feature type="compositionally biased region" description="Low complexity" evidence="1">
    <location>
        <begin position="232"/>
        <end position="247"/>
    </location>
</feature>
<name>A0A2V0PGL0_9CHLO</name>
<feature type="compositionally biased region" description="Acidic residues" evidence="1">
    <location>
        <begin position="330"/>
        <end position="345"/>
    </location>
</feature>
<dbReference type="EMBL" id="BDRX01000078">
    <property type="protein sequence ID" value="GBF96337.1"/>
    <property type="molecule type" value="Genomic_DNA"/>
</dbReference>
<feature type="compositionally biased region" description="Basic and acidic residues" evidence="1">
    <location>
        <begin position="215"/>
        <end position="227"/>
    </location>
</feature>
<sequence length="661" mass="67997">MGRPVALVADHAGQAALNQEVLQELWVYMACKHACFRFPSREPTQLPSLLRSMQAARLGWREFWTALTELRDHGSALDDDTADALAVLLQRGANRRRFERHFEERRAEPPRAAGAVAGGAAAVAGASSGDAPAAADGSVPAGAPAAPRRRLHARRTGGTAAGGGGGEAPPPDPLASSTTPLQLFTWLCSSPGQGDAGDAPAAGAEADAPPSLAADEQRSLEGEKGPDEQADQQQHQQQQQQQQQQHQPCEPSHNQQQQQQQEEAAAIPGDGEQGAQQKEEQGAAPDHSASPTPAPAPFTPEGGDAAGSGESGSGGAESDSSFNSGSGSDDIMDWDSEDGSSSDEEGGGRHGGGGGRHGGPAPFEAVHDALTADDESLLSSVLALVPYASPLRDTAGSVRELRAAAARHPVPVELPAAVACGVASSGARLLLLHASSGLCLRSAAAAVALRLAGHELQADQPRRGLQRLGEQEAEPQPSHQQAEQHHNPTPSGSQQQRAAASPIVPRPPGRPVFAADLTGAWDDGDLEERLAAALTGAGVGDGRTLDVAEQLTGHLKLLGASCRAPMVLLLANADAALAMEGGAGLFELTRRALALLPGCVVIVSSSAEGSSFLADAVDSLPIAAAPERECHALPDGATLHATSLRLMPLAPCGCPRRPWEC</sequence>
<keyword evidence="3" id="KW-1185">Reference proteome</keyword>
<dbReference type="InParanoid" id="A0A2V0PGL0"/>
<feature type="compositionally biased region" description="Low complexity" evidence="1">
    <location>
        <begin position="126"/>
        <end position="146"/>
    </location>
</feature>
<evidence type="ECO:0000313" key="2">
    <source>
        <dbReference type="EMBL" id="GBF96337.1"/>
    </source>
</evidence>
<feature type="compositionally biased region" description="Low complexity" evidence="1">
    <location>
        <begin position="282"/>
        <end position="291"/>
    </location>
</feature>
<feature type="region of interest" description="Disordered" evidence="1">
    <location>
        <begin position="468"/>
        <end position="508"/>
    </location>
</feature>
<feature type="compositionally biased region" description="Polar residues" evidence="1">
    <location>
        <begin position="477"/>
        <end position="498"/>
    </location>
</feature>
<evidence type="ECO:0000313" key="3">
    <source>
        <dbReference type="Proteomes" id="UP000247498"/>
    </source>
</evidence>
<protein>
    <submittedName>
        <fullName evidence="2">Uncharacterized protein</fullName>
    </submittedName>
</protein>
<feature type="compositionally biased region" description="Low complexity" evidence="1">
    <location>
        <begin position="191"/>
        <end position="214"/>
    </location>
</feature>
<feature type="compositionally biased region" description="Low complexity" evidence="1">
    <location>
        <begin position="255"/>
        <end position="266"/>
    </location>
</feature>
<feature type="compositionally biased region" description="Gly residues" evidence="1">
    <location>
        <begin position="304"/>
        <end position="315"/>
    </location>
</feature>
<accession>A0A2V0PGL0</accession>
<reference evidence="2 3" key="1">
    <citation type="journal article" date="2018" name="Sci. Rep.">
        <title>Raphidocelis subcapitata (=Pseudokirchneriella subcapitata) provides an insight into genome evolution and environmental adaptations in the Sphaeropleales.</title>
        <authorList>
            <person name="Suzuki S."/>
            <person name="Yamaguchi H."/>
            <person name="Nakajima N."/>
            <person name="Kawachi M."/>
        </authorList>
    </citation>
    <scope>NUCLEOTIDE SEQUENCE [LARGE SCALE GENOMIC DNA]</scope>
    <source>
        <strain evidence="2 3">NIES-35</strain>
    </source>
</reference>
<organism evidence="2 3">
    <name type="scientific">Raphidocelis subcapitata</name>
    <dbReference type="NCBI Taxonomy" id="307507"/>
    <lineage>
        <taxon>Eukaryota</taxon>
        <taxon>Viridiplantae</taxon>
        <taxon>Chlorophyta</taxon>
        <taxon>core chlorophytes</taxon>
        <taxon>Chlorophyceae</taxon>
        <taxon>CS clade</taxon>
        <taxon>Sphaeropleales</taxon>
        <taxon>Selenastraceae</taxon>
        <taxon>Raphidocelis</taxon>
    </lineage>
</organism>
<feature type="region of interest" description="Disordered" evidence="1">
    <location>
        <begin position="126"/>
        <end position="364"/>
    </location>
</feature>